<dbReference type="EMBL" id="AZFK01000087">
    <property type="protein sequence ID" value="KRL87827.1"/>
    <property type="molecule type" value="Genomic_DNA"/>
</dbReference>
<feature type="transmembrane region" description="Helical" evidence="2">
    <location>
        <begin position="6"/>
        <end position="24"/>
    </location>
</feature>
<evidence type="ECO:0000313" key="3">
    <source>
        <dbReference type="EMBL" id="KRL87827.1"/>
    </source>
</evidence>
<sequence>MLALTIIWLLVGLFAMIAMIVQSFRKRLSWMKTGISALIYVVVSILLLIVVGSEPDSTQTASQSQNDAKIYKLIYNDDEDYDDEIKFDSDKQGQYTLKIKGLQNGTVTIKNDDDSEESFKPVKVKVKKGKISKYTIKLADSDLVHDFVITDKNDHNKKFEVYNNSDAANSSMSSMRSASESSSSTSTTSTADLDQALADRLNEEKSNNAAWSKFVDNVTYDGDQITIELNASSDALTDAELQVVARMSQGMALNVLNEQGEISDSKAGKGMPTFWTRNGHQVGYAAKRNYHLYFFK</sequence>
<feature type="region of interest" description="Disordered" evidence="1">
    <location>
        <begin position="168"/>
        <end position="190"/>
    </location>
</feature>
<gene>
    <name evidence="3" type="ORF">FC43_GL000933</name>
</gene>
<keyword evidence="2" id="KW-1133">Transmembrane helix</keyword>
<evidence type="ECO:0000256" key="2">
    <source>
        <dbReference type="SAM" id="Phobius"/>
    </source>
</evidence>
<evidence type="ECO:0000256" key="1">
    <source>
        <dbReference type="SAM" id="MobiDB-lite"/>
    </source>
</evidence>
<feature type="transmembrane region" description="Helical" evidence="2">
    <location>
        <begin position="36"/>
        <end position="53"/>
    </location>
</feature>
<dbReference type="PATRIC" id="fig|1423760.3.peg.964"/>
<dbReference type="RefSeq" id="WP_056955595.1">
    <property type="nucleotide sequence ID" value="NZ_AZFK01000087.1"/>
</dbReference>
<evidence type="ECO:0000313" key="4">
    <source>
        <dbReference type="Proteomes" id="UP000050816"/>
    </source>
</evidence>
<comment type="caution">
    <text evidence="3">The sequence shown here is derived from an EMBL/GenBank/DDBJ whole genome shotgun (WGS) entry which is preliminary data.</text>
</comment>
<dbReference type="Proteomes" id="UP000050816">
    <property type="component" value="Unassembled WGS sequence"/>
</dbReference>
<organism evidence="3 4">
    <name type="scientific">Limosilactobacillus ingluviei DSM 15946</name>
    <dbReference type="NCBI Taxonomy" id="1423760"/>
    <lineage>
        <taxon>Bacteria</taxon>
        <taxon>Bacillati</taxon>
        <taxon>Bacillota</taxon>
        <taxon>Bacilli</taxon>
        <taxon>Lactobacillales</taxon>
        <taxon>Lactobacillaceae</taxon>
        <taxon>Limosilactobacillus</taxon>
    </lineage>
</organism>
<keyword evidence="2" id="KW-0472">Membrane</keyword>
<accession>A0A0R1U9E8</accession>
<name>A0A0R1U9E8_9LACO</name>
<keyword evidence="2" id="KW-0812">Transmembrane</keyword>
<dbReference type="AlphaFoldDB" id="A0A0R1U9E8"/>
<proteinExistence type="predicted"/>
<protein>
    <submittedName>
        <fullName evidence="3">Uncharacterized protein</fullName>
    </submittedName>
</protein>
<reference evidence="3 4" key="1">
    <citation type="journal article" date="2015" name="Genome Announc.">
        <title>Expanding the biotechnology potential of lactobacilli through comparative genomics of 213 strains and associated genera.</title>
        <authorList>
            <person name="Sun Z."/>
            <person name="Harris H.M."/>
            <person name="McCann A."/>
            <person name="Guo C."/>
            <person name="Argimon S."/>
            <person name="Zhang W."/>
            <person name="Yang X."/>
            <person name="Jeffery I.B."/>
            <person name="Cooney J.C."/>
            <person name="Kagawa T.F."/>
            <person name="Liu W."/>
            <person name="Song Y."/>
            <person name="Salvetti E."/>
            <person name="Wrobel A."/>
            <person name="Rasinkangas P."/>
            <person name="Parkhill J."/>
            <person name="Rea M.C."/>
            <person name="O'Sullivan O."/>
            <person name="Ritari J."/>
            <person name="Douillard F.P."/>
            <person name="Paul Ross R."/>
            <person name="Yang R."/>
            <person name="Briner A.E."/>
            <person name="Felis G.E."/>
            <person name="de Vos W.M."/>
            <person name="Barrangou R."/>
            <person name="Klaenhammer T.R."/>
            <person name="Caufield P.W."/>
            <person name="Cui Y."/>
            <person name="Zhang H."/>
            <person name="O'Toole P.W."/>
        </authorList>
    </citation>
    <scope>NUCLEOTIDE SEQUENCE [LARGE SCALE GENOMIC DNA]</scope>
    <source>
        <strain evidence="3 4">DSM 15946</strain>
    </source>
</reference>